<feature type="compositionally biased region" description="Basic and acidic residues" evidence="6">
    <location>
        <begin position="343"/>
        <end position="356"/>
    </location>
</feature>
<evidence type="ECO:0000256" key="2">
    <source>
        <dbReference type="ARBA" id="ARBA00022475"/>
    </source>
</evidence>
<evidence type="ECO:0000313" key="8">
    <source>
        <dbReference type="EMBL" id="MBW8639918.1"/>
    </source>
</evidence>
<feature type="transmembrane region" description="Helical" evidence="7">
    <location>
        <begin position="307"/>
        <end position="329"/>
    </location>
</feature>
<protein>
    <submittedName>
        <fullName evidence="8">ABC transporter permease</fullName>
    </submittedName>
</protein>
<evidence type="ECO:0000256" key="3">
    <source>
        <dbReference type="ARBA" id="ARBA00022692"/>
    </source>
</evidence>
<gene>
    <name evidence="8" type="ORF">K1W69_22170</name>
</gene>
<keyword evidence="5 7" id="KW-0472">Membrane</keyword>
<keyword evidence="9" id="KW-1185">Reference proteome</keyword>
<evidence type="ECO:0000256" key="6">
    <source>
        <dbReference type="SAM" id="MobiDB-lite"/>
    </source>
</evidence>
<feature type="transmembrane region" description="Helical" evidence="7">
    <location>
        <begin position="47"/>
        <end position="70"/>
    </location>
</feature>
<feature type="transmembrane region" description="Helical" evidence="7">
    <location>
        <begin position="232"/>
        <end position="252"/>
    </location>
</feature>
<name>A0AAE2ZNL2_9HYPH</name>
<evidence type="ECO:0000256" key="4">
    <source>
        <dbReference type="ARBA" id="ARBA00022989"/>
    </source>
</evidence>
<evidence type="ECO:0000256" key="5">
    <source>
        <dbReference type="ARBA" id="ARBA00023136"/>
    </source>
</evidence>
<dbReference type="GO" id="GO:0005886">
    <property type="term" value="C:plasma membrane"/>
    <property type="evidence" value="ECO:0007669"/>
    <property type="project" value="UniProtKB-SubCell"/>
</dbReference>
<dbReference type="Pfam" id="PF02653">
    <property type="entry name" value="BPD_transp_2"/>
    <property type="match status" value="1"/>
</dbReference>
<reference evidence="8" key="1">
    <citation type="submission" date="2021-08" db="EMBL/GenBank/DDBJ databases">
        <title>Hoeflea bacterium WL0058 sp. nov., isolated from the sediment.</title>
        <authorList>
            <person name="Wang L."/>
            <person name="Zhang D."/>
        </authorList>
    </citation>
    <scope>NUCLEOTIDE SEQUENCE</scope>
    <source>
        <strain evidence="8">WL0058</strain>
    </source>
</reference>
<comment type="caution">
    <text evidence="8">The sequence shown here is derived from an EMBL/GenBank/DDBJ whole genome shotgun (WGS) entry which is preliminary data.</text>
</comment>
<evidence type="ECO:0000256" key="1">
    <source>
        <dbReference type="ARBA" id="ARBA00004651"/>
    </source>
</evidence>
<keyword evidence="2" id="KW-1003">Cell membrane</keyword>
<accession>A0AAE2ZNL2</accession>
<evidence type="ECO:0000256" key="7">
    <source>
        <dbReference type="SAM" id="Phobius"/>
    </source>
</evidence>
<organism evidence="8 9">
    <name type="scientific">Flavimaribacter sediminis</name>
    <dbReference type="NCBI Taxonomy" id="2865987"/>
    <lineage>
        <taxon>Bacteria</taxon>
        <taxon>Pseudomonadati</taxon>
        <taxon>Pseudomonadota</taxon>
        <taxon>Alphaproteobacteria</taxon>
        <taxon>Hyphomicrobiales</taxon>
        <taxon>Rhizobiaceae</taxon>
        <taxon>Flavimaribacter</taxon>
    </lineage>
</organism>
<feature type="transmembrane region" description="Helical" evidence="7">
    <location>
        <begin position="104"/>
        <end position="126"/>
    </location>
</feature>
<dbReference type="AlphaFoldDB" id="A0AAE2ZNL2"/>
<feature type="transmembrane region" description="Helical" evidence="7">
    <location>
        <begin position="7"/>
        <end position="27"/>
    </location>
</feature>
<keyword evidence="4 7" id="KW-1133">Transmembrane helix</keyword>
<feature type="region of interest" description="Disordered" evidence="6">
    <location>
        <begin position="334"/>
        <end position="356"/>
    </location>
</feature>
<feature type="transmembrane region" description="Helical" evidence="7">
    <location>
        <begin position="186"/>
        <end position="204"/>
    </location>
</feature>
<proteinExistence type="predicted"/>
<feature type="transmembrane region" description="Helical" evidence="7">
    <location>
        <begin position="82"/>
        <end position="98"/>
    </location>
</feature>
<evidence type="ECO:0000313" key="9">
    <source>
        <dbReference type="Proteomes" id="UP001196509"/>
    </source>
</evidence>
<comment type="subcellular location">
    <subcellularLocation>
        <location evidence="1">Cell membrane</location>
        <topology evidence="1">Multi-pass membrane protein</topology>
    </subcellularLocation>
</comment>
<sequence length="356" mass="36114">MTGRSGARAGMALGFVLVIVVALIWLAGANPLHAFSGLIEGTLGDSYVIAETLVTAAPLAIVALGVMPALRAGVFTIGSEGQLVIGAMVSTAVTLSFPGSGPEYLAIGILAGMAGGMLWALLPALLRAYLHVNEILSTLLLNYIAGHLLLMMLNGPLKANAQIATPRSDPWPAEAHLPYLLDGTRLHAGVLLVLALLVAAMIWTRTASGLRYGLHASQPELSARLGLSEPRAVIATMLVAGAAAGAAGWMQVSGLTHTLYPSVGGGLGFTGILVALLGGLNPVGIVAAALVLGALDTGAQGMQIGTSVPASIAEVIQGLLLLAVALVVAGRSLKSPGSKQRPAKPEQVAHMKEATP</sequence>
<dbReference type="Proteomes" id="UP001196509">
    <property type="component" value="Unassembled WGS sequence"/>
</dbReference>
<feature type="transmembrane region" description="Helical" evidence="7">
    <location>
        <begin position="138"/>
        <end position="157"/>
    </location>
</feature>
<dbReference type="PANTHER" id="PTHR47089:SF1">
    <property type="entry name" value="GUANOSINE ABC TRANSPORTER PERMEASE PROTEIN NUPP"/>
    <property type="match status" value="1"/>
</dbReference>
<dbReference type="EMBL" id="JAICBX010000005">
    <property type="protein sequence ID" value="MBW8639918.1"/>
    <property type="molecule type" value="Genomic_DNA"/>
</dbReference>
<dbReference type="RefSeq" id="WP_220230654.1">
    <property type="nucleotide sequence ID" value="NZ_JAICBX010000005.1"/>
</dbReference>
<dbReference type="GO" id="GO:0022857">
    <property type="term" value="F:transmembrane transporter activity"/>
    <property type="evidence" value="ECO:0007669"/>
    <property type="project" value="InterPro"/>
</dbReference>
<dbReference type="InterPro" id="IPR001851">
    <property type="entry name" value="ABC_transp_permease"/>
</dbReference>
<feature type="transmembrane region" description="Helical" evidence="7">
    <location>
        <begin position="272"/>
        <end position="295"/>
    </location>
</feature>
<dbReference type="CDD" id="cd06580">
    <property type="entry name" value="TM_PBP1_transp_TpRbsC_like"/>
    <property type="match status" value="1"/>
</dbReference>
<dbReference type="PANTHER" id="PTHR47089">
    <property type="entry name" value="ABC TRANSPORTER, PERMEASE PROTEIN"/>
    <property type="match status" value="1"/>
</dbReference>
<keyword evidence="3 7" id="KW-0812">Transmembrane</keyword>